<dbReference type="GO" id="GO:0004674">
    <property type="term" value="F:protein serine/threonine kinase activity"/>
    <property type="evidence" value="ECO:0007669"/>
    <property type="project" value="UniProtKB-KW"/>
</dbReference>
<dbReference type="InterPro" id="IPR017441">
    <property type="entry name" value="Protein_kinase_ATP_BS"/>
</dbReference>
<keyword evidence="17" id="KW-0325">Glycoprotein</keyword>
<dbReference type="PROSITE" id="PS51450">
    <property type="entry name" value="LRR"/>
    <property type="match status" value="1"/>
</dbReference>
<keyword evidence="10 22" id="KW-0732">Signal</keyword>
<dbReference type="Pfam" id="PF00069">
    <property type="entry name" value="Pkinase"/>
    <property type="match status" value="1"/>
</dbReference>
<dbReference type="FunFam" id="1.10.510.10:FF:000569">
    <property type="entry name" value="Serine/threonine-protein kinase-like protein CCR4"/>
    <property type="match status" value="1"/>
</dbReference>
<evidence type="ECO:0000256" key="14">
    <source>
        <dbReference type="ARBA" id="ARBA00022840"/>
    </source>
</evidence>
<dbReference type="InterPro" id="IPR032675">
    <property type="entry name" value="LRR_dom_sf"/>
</dbReference>
<evidence type="ECO:0000256" key="1">
    <source>
        <dbReference type="ARBA" id="ARBA00004251"/>
    </source>
</evidence>
<keyword evidence="4" id="KW-1003">Cell membrane</keyword>
<dbReference type="GO" id="GO:0006950">
    <property type="term" value="P:response to stress"/>
    <property type="evidence" value="ECO:0007669"/>
    <property type="project" value="UniProtKB-ARBA"/>
</dbReference>
<evidence type="ECO:0000256" key="2">
    <source>
        <dbReference type="ARBA" id="ARBA00008684"/>
    </source>
</evidence>
<dbReference type="Gene3D" id="3.30.200.20">
    <property type="entry name" value="Phosphorylase Kinase, domain 1"/>
    <property type="match status" value="1"/>
</dbReference>
<protein>
    <recommendedName>
        <fullName evidence="3">non-specific serine/threonine protein kinase</fullName>
        <ecNumber evidence="3">2.7.11.1</ecNumber>
    </recommendedName>
</protein>
<evidence type="ECO:0000256" key="11">
    <source>
        <dbReference type="ARBA" id="ARBA00022737"/>
    </source>
</evidence>
<evidence type="ECO:0000313" key="24">
    <source>
        <dbReference type="EMBL" id="DAD54765.1"/>
    </source>
</evidence>
<evidence type="ECO:0000256" key="15">
    <source>
        <dbReference type="ARBA" id="ARBA00022989"/>
    </source>
</evidence>
<comment type="similarity">
    <text evidence="2">Belongs to the protein kinase superfamily. Ser/Thr protein kinase family.</text>
</comment>
<dbReference type="Pfam" id="PF00560">
    <property type="entry name" value="LRR_1"/>
    <property type="match status" value="9"/>
</dbReference>
<keyword evidence="11" id="KW-0677">Repeat</keyword>
<evidence type="ECO:0000256" key="21">
    <source>
        <dbReference type="SAM" id="Phobius"/>
    </source>
</evidence>
<dbReference type="GO" id="GO:0005886">
    <property type="term" value="C:plasma membrane"/>
    <property type="evidence" value="ECO:0007669"/>
    <property type="project" value="UniProtKB-SubCell"/>
</dbReference>
<evidence type="ECO:0000256" key="10">
    <source>
        <dbReference type="ARBA" id="ARBA00022729"/>
    </source>
</evidence>
<feature type="transmembrane region" description="Helical" evidence="21">
    <location>
        <begin position="737"/>
        <end position="760"/>
    </location>
</feature>
<dbReference type="FunFam" id="3.80.10.10:FF:000383">
    <property type="entry name" value="Leucine-rich repeat receptor protein kinase EMS1"/>
    <property type="match status" value="1"/>
</dbReference>
<evidence type="ECO:0000256" key="19">
    <source>
        <dbReference type="ARBA" id="ARBA00048679"/>
    </source>
</evidence>
<sequence>MQLYLFNLLLLLLCFSVSVSTVSSLNSDGVPLLSLFKRWTSVPASISSSWNASDSTPCQWVGIECDNDHNVVSLKLTGYGISGQLGLEISRFRYLKILDLSVNKFFGKIPTELANCSLLENLDLYENGFSGEIPESLFAIPTLAYVHLYGNRLNGSIPGNVGNLSELVHLDLYENQFSEVIPSSIGNCRKLEDLYLAENQLIGELPKSLNKLENLVYLDVANNSLEGSIPLGSGTCKNLIYLDLSYNKFSGGIPPGLLNCSNLTHFFAVGTNLEGTIPSSFGQLKYLSILYLPLNHLSGKIPHELGKCESLKELHLYTNQLVGEIPGELGMLTQLEDLKLFENRLTGEIPVSIWKIQSLQHILVYNNSLTGELPVVMTELKQLKNISLFNNLFFGVIPQTLGINSSLWLLDFTNNKFTGKIPPSLCHGKQLWKLNLGFHRIQGTIPSDVGNCSSLSRLKLGHNNLIGVLPQFAKNSRLLYMDISNNEISGEIPSILGNCSNLTNINLSINNIPQELGNLEELRSLILFENNLVGPLPPQLSKCTKMDKFDVGSNLLNGSIPSSLRSWTDLSTLILSDNSFTGEIPRFFAEFEKLIELRLGGNLFAGAIPSSIGALVSLSYALNLSNNALTGRIPSELGKLTCLQQLDLSHNNLTGTLKALDHMISLTEVDVSDNNFTGSVPEMLMKLLNSSSLSFLDNPYLCVSYLPLCGSTCGRNNSFKLCNRQLSNHKGLSKVEIAFTALGSSLFIVFVLYGLVYMFLLRKKTEQEVEVSAQDMLSSLLKEVMEATENLNDQYIIGKGAHGTVYKASLAPNKDYAVKKLVFAGHEGTRSSMVREIQTLGMIRHRNLVKLEDFWLRKDHGLILYRYMENGSLHDVLHEIKPPPTLEWSVRYRIALGTGYGLEYLHFDCDPCIVHRDVKPMNILLDSDMEPHVADFGIAKLLDQSSASTASAAVVGTTGYIAPENASRPSTSVESDVYSYGVVLLELITRKKALDPAFGEQTDIVEWARSAWSNTEDIDQIVDSSLKEELLHSNIINQVVDVLMVAFRCTDKNPRKRPTMRDVIQQLLDANPQVRKRRIVNPHNGLF</sequence>
<keyword evidence="14 20" id="KW-0067">ATP-binding</keyword>
<feature type="binding site" evidence="20">
    <location>
        <position position="820"/>
    </location>
    <ligand>
        <name>ATP</name>
        <dbReference type="ChEBI" id="CHEBI:30616"/>
    </ligand>
</feature>
<dbReference type="PANTHER" id="PTHR45974:SF146">
    <property type="entry name" value="PROTEIN KINASE DOMAIN-CONTAINING PROTEIN"/>
    <property type="match status" value="1"/>
</dbReference>
<evidence type="ECO:0000259" key="23">
    <source>
        <dbReference type="PROSITE" id="PS50011"/>
    </source>
</evidence>
<evidence type="ECO:0000256" key="13">
    <source>
        <dbReference type="ARBA" id="ARBA00022777"/>
    </source>
</evidence>
<keyword evidence="5" id="KW-0723">Serine/threonine-protein kinase</keyword>
<feature type="chain" id="PRO_5032292975" description="non-specific serine/threonine protein kinase" evidence="22">
    <location>
        <begin position="25"/>
        <end position="1087"/>
    </location>
</feature>
<evidence type="ECO:0000256" key="16">
    <source>
        <dbReference type="ARBA" id="ARBA00023136"/>
    </source>
</evidence>
<evidence type="ECO:0000256" key="3">
    <source>
        <dbReference type="ARBA" id="ARBA00012513"/>
    </source>
</evidence>
<keyword evidence="16 21" id="KW-0472">Membrane</keyword>
<comment type="catalytic activity">
    <reaction evidence="19">
        <text>L-seryl-[protein] + ATP = O-phospho-L-seryl-[protein] + ADP + H(+)</text>
        <dbReference type="Rhea" id="RHEA:17989"/>
        <dbReference type="Rhea" id="RHEA-COMP:9863"/>
        <dbReference type="Rhea" id="RHEA-COMP:11604"/>
        <dbReference type="ChEBI" id="CHEBI:15378"/>
        <dbReference type="ChEBI" id="CHEBI:29999"/>
        <dbReference type="ChEBI" id="CHEBI:30616"/>
        <dbReference type="ChEBI" id="CHEBI:83421"/>
        <dbReference type="ChEBI" id="CHEBI:456216"/>
        <dbReference type="EC" id="2.7.11.1"/>
    </reaction>
</comment>
<dbReference type="FunFam" id="3.80.10.10:FF:000041">
    <property type="entry name" value="LRR receptor-like serine/threonine-protein kinase ERECTA"/>
    <property type="match status" value="2"/>
</dbReference>
<keyword evidence="7" id="KW-0433">Leucine-rich repeat</keyword>
<evidence type="ECO:0000256" key="5">
    <source>
        <dbReference type="ARBA" id="ARBA00022527"/>
    </source>
</evidence>
<feature type="domain" description="Protein kinase" evidence="23">
    <location>
        <begin position="791"/>
        <end position="1074"/>
    </location>
</feature>
<reference evidence="24" key="2">
    <citation type="submission" date="2021-02" db="EMBL/GenBank/DDBJ databases">
        <authorList>
            <person name="Pla de Sola-Morales M."/>
        </authorList>
    </citation>
    <scope>NUCLEOTIDE SEQUENCE</scope>
    <source>
        <strain evidence="24">4 PmLG4_895</strain>
    </source>
</reference>
<dbReference type="FunFam" id="3.80.10.10:FF:000129">
    <property type="entry name" value="Leucine-rich repeat receptor-like kinase"/>
    <property type="match status" value="1"/>
</dbReference>
<dbReference type="PANTHER" id="PTHR45974">
    <property type="entry name" value="RECEPTOR-LIKE PROTEIN 55"/>
    <property type="match status" value="1"/>
</dbReference>
<accession>A0A823AEY3</accession>
<comment type="catalytic activity">
    <reaction evidence="18">
        <text>L-threonyl-[protein] + ATP = O-phospho-L-threonyl-[protein] + ADP + H(+)</text>
        <dbReference type="Rhea" id="RHEA:46608"/>
        <dbReference type="Rhea" id="RHEA-COMP:11060"/>
        <dbReference type="Rhea" id="RHEA-COMP:11605"/>
        <dbReference type="ChEBI" id="CHEBI:15378"/>
        <dbReference type="ChEBI" id="CHEBI:30013"/>
        <dbReference type="ChEBI" id="CHEBI:30616"/>
        <dbReference type="ChEBI" id="CHEBI:61977"/>
        <dbReference type="ChEBI" id="CHEBI:456216"/>
        <dbReference type="EC" id="2.7.11.1"/>
    </reaction>
</comment>
<evidence type="ECO:0000256" key="22">
    <source>
        <dbReference type="SAM" id="SignalP"/>
    </source>
</evidence>
<keyword evidence="15 21" id="KW-1133">Transmembrane helix</keyword>
<dbReference type="InterPro" id="IPR008271">
    <property type="entry name" value="Ser/Thr_kinase_AS"/>
</dbReference>
<keyword evidence="8" id="KW-0808">Transferase</keyword>
<keyword evidence="12 20" id="KW-0547">Nucleotide-binding</keyword>
<name>A0A823AEY3_PRUMU</name>
<dbReference type="SMART" id="SM00369">
    <property type="entry name" value="LRR_TYP"/>
    <property type="match status" value="6"/>
</dbReference>
<dbReference type="Pfam" id="PF13855">
    <property type="entry name" value="LRR_8"/>
    <property type="match status" value="1"/>
</dbReference>
<evidence type="ECO:0000256" key="18">
    <source>
        <dbReference type="ARBA" id="ARBA00047899"/>
    </source>
</evidence>
<keyword evidence="6" id="KW-0597">Phosphoprotein</keyword>
<proteinExistence type="inferred from homology"/>
<dbReference type="Gene3D" id="3.80.10.10">
    <property type="entry name" value="Ribonuclease Inhibitor"/>
    <property type="match status" value="3"/>
</dbReference>
<dbReference type="FunFam" id="3.30.200.20:FF:000260">
    <property type="entry name" value="LRR receptor-like serine/threonine-protein kinase RPK2"/>
    <property type="match status" value="1"/>
</dbReference>
<evidence type="ECO:0000256" key="7">
    <source>
        <dbReference type="ARBA" id="ARBA00022614"/>
    </source>
</evidence>
<dbReference type="PROSITE" id="PS50011">
    <property type="entry name" value="PROTEIN_KINASE_DOM"/>
    <property type="match status" value="1"/>
</dbReference>
<dbReference type="InterPro" id="IPR001611">
    <property type="entry name" value="Leu-rich_rpt"/>
</dbReference>
<dbReference type="SUPFAM" id="SSF52058">
    <property type="entry name" value="L domain-like"/>
    <property type="match status" value="2"/>
</dbReference>
<dbReference type="InterPro" id="IPR000719">
    <property type="entry name" value="Prot_kinase_dom"/>
</dbReference>
<dbReference type="Gene3D" id="1.10.510.10">
    <property type="entry name" value="Transferase(Phosphotransferase) domain 1"/>
    <property type="match status" value="1"/>
</dbReference>
<dbReference type="FunFam" id="3.80.10.10:FF:000095">
    <property type="entry name" value="LRR receptor-like serine/threonine-protein kinase GSO1"/>
    <property type="match status" value="1"/>
</dbReference>
<evidence type="ECO:0000256" key="20">
    <source>
        <dbReference type="PROSITE-ProRule" id="PRU10141"/>
    </source>
</evidence>
<dbReference type="GO" id="GO:0005524">
    <property type="term" value="F:ATP binding"/>
    <property type="evidence" value="ECO:0007669"/>
    <property type="project" value="UniProtKB-UniRule"/>
</dbReference>
<gene>
    <name evidence="24" type="primary">PEPR1b</name>
</gene>
<reference evidence="24" key="1">
    <citation type="journal article" date="2018" name="Mol. Plant Pathol.">
        <title>Novel Rosaceae plant elicitor peptides as sustainable tools to control Xanthomonas arboricola pv. pruni in Prunus spp.</title>
        <authorList>
            <person name="Ruiz C."/>
            <person name="Nadal A."/>
            <person name="Montesinos E."/>
            <person name="Pla M."/>
        </authorList>
    </citation>
    <scope>NUCLEOTIDE SEQUENCE</scope>
    <source>
        <strain evidence="24">4 PmLG4_895</strain>
    </source>
</reference>
<dbReference type="PROSITE" id="PS00108">
    <property type="entry name" value="PROTEIN_KINASE_ST"/>
    <property type="match status" value="1"/>
</dbReference>
<dbReference type="Pfam" id="PF08263">
    <property type="entry name" value="LRRNT_2"/>
    <property type="match status" value="1"/>
</dbReference>
<dbReference type="InterPro" id="IPR003591">
    <property type="entry name" value="Leu-rich_rpt_typical-subtyp"/>
</dbReference>
<keyword evidence="24" id="KW-0675">Receptor</keyword>
<organism evidence="24">
    <name type="scientific">Prunus mume</name>
    <name type="common">Japanese apricot</name>
    <name type="synonym">Armeniaca mume</name>
    <dbReference type="NCBI Taxonomy" id="102107"/>
    <lineage>
        <taxon>Eukaryota</taxon>
        <taxon>Viridiplantae</taxon>
        <taxon>Streptophyta</taxon>
        <taxon>Embryophyta</taxon>
        <taxon>Tracheophyta</taxon>
        <taxon>Spermatophyta</taxon>
        <taxon>Magnoliopsida</taxon>
        <taxon>eudicotyledons</taxon>
        <taxon>Gunneridae</taxon>
        <taxon>Pentapetalae</taxon>
        <taxon>rosids</taxon>
        <taxon>fabids</taxon>
        <taxon>Rosales</taxon>
        <taxon>Rosaceae</taxon>
        <taxon>Amygdaloideae</taxon>
        <taxon>Amygdaleae</taxon>
        <taxon>Prunus</taxon>
    </lineage>
</organism>
<dbReference type="InterPro" id="IPR013210">
    <property type="entry name" value="LRR_N_plant-typ"/>
</dbReference>
<dbReference type="AlphaFoldDB" id="A0A823AEY3"/>
<evidence type="ECO:0000256" key="4">
    <source>
        <dbReference type="ARBA" id="ARBA00022475"/>
    </source>
</evidence>
<evidence type="ECO:0000256" key="12">
    <source>
        <dbReference type="ARBA" id="ARBA00022741"/>
    </source>
</evidence>
<dbReference type="SUPFAM" id="SSF56112">
    <property type="entry name" value="Protein kinase-like (PK-like)"/>
    <property type="match status" value="1"/>
</dbReference>
<dbReference type="PROSITE" id="PS00107">
    <property type="entry name" value="PROTEIN_KINASE_ATP"/>
    <property type="match status" value="1"/>
</dbReference>
<feature type="signal peptide" evidence="22">
    <location>
        <begin position="1"/>
        <end position="24"/>
    </location>
</feature>
<evidence type="ECO:0000256" key="9">
    <source>
        <dbReference type="ARBA" id="ARBA00022692"/>
    </source>
</evidence>
<keyword evidence="9 21" id="KW-0812">Transmembrane</keyword>
<keyword evidence="13" id="KW-0418">Kinase</keyword>
<dbReference type="EMBL" id="BK014426">
    <property type="protein sequence ID" value="DAD54765.1"/>
    <property type="molecule type" value="Genomic_DNA"/>
</dbReference>
<evidence type="ECO:0000256" key="17">
    <source>
        <dbReference type="ARBA" id="ARBA00023180"/>
    </source>
</evidence>
<dbReference type="EC" id="2.7.11.1" evidence="3"/>
<comment type="subcellular location">
    <subcellularLocation>
        <location evidence="1">Cell membrane</location>
        <topology evidence="1">Single-pass type I membrane protein</topology>
    </subcellularLocation>
</comment>
<dbReference type="SMART" id="SM00220">
    <property type="entry name" value="S_TKc"/>
    <property type="match status" value="1"/>
</dbReference>
<dbReference type="InterPro" id="IPR011009">
    <property type="entry name" value="Kinase-like_dom_sf"/>
</dbReference>
<evidence type="ECO:0000256" key="6">
    <source>
        <dbReference type="ARBA" id="ARBA00022553"/>
    </source>
</evidence>
<evidence type="ECO:0000256" key="8">
    <source>
        <dbReference type="ARBA" id="ARBA00022679"/>
    </source>
</evidence>